<dbReference type="InterPro" id="IPR004089">
    <property type="entry name" value="MCPsignal_dom"/>
</dbReference>
<evidence type="ECO:0000259" key="7">
    <source>
        <dbReference type="PROSITE" id="PS50885"/>
    </source>
</evidence>
<evidence type="ECO:0000256" key="3">
    <source>
        <dbReference type="PROSITE-ProRule" id="PRU00284"/>
    </source>
</evidence>
<dbReference type="EMBL" id="JAOVZR010000001">
    <property type="protein sequence ID" value="MCY0146749.1"/>
    <property type="molecule type" value="Genomic_DNA"/>
</dbReference>
<dbReference type="Proteomes" id="UP001073227">
    <property type="component" value="Unassembled WGS sequence"/>
</dbReference>
<dbReference type="InterPro" id="IPR051310">
    <property type="entry name" value="MCP_chemotaxis"/>
</dbReference>
<evidence type="ECO:0000256" key="5">
    <source>
        <dbReference type="SAM" id="Phobius"/>
    </source>
</evidence>
<keyword evidence="1" id="KW-0145">Chemotaxis</keyword>
<keyword evidence="5" id="KW-0472">Membrane</keyword>
<gene>
    <name evidence="8" type="ORF">OEG84_03205</name>
</gene>
<evidence type="ECO:0000256" key="4">
    <source>
        <dbReference type="SAM" id="Coils"/>
    </source>
</evidence>
<dbReference type="RefSeq" id="WP_267652396.1">
    <property type="nucleotide sequence ID" value="NZ_JAOVZR010000001.1"/>
</dbReference>
<keyword evidence="5" id="KW-0812">Transmembrane</keyword>
<keyword evidence="9" id="KW-1185">Reference proteome</keyword>
<feature type="domain" description="HAMP" evidence="7">
    <location>
        <begin position="142"/>
        <end position="195"/>
    </location>
</feature>
<dbReference type="SUPFAM" id="SSF58104">
    <property type="entry name" value="Methyl-accepting chemotaxis protein (MCP) signaling domain"/>
    <property type="match status" value="1"/>
</dbReference>
<evidence type="ECO:0000256" key="2">
    <source>
        <dbReference type="ARBA" id="ARBA00029447"/>
    </source>
</evidence>
<sequence length="577" mass="61888">MKRWCIRPSLNRTQREIGELYEEYKSRRDYWLGSEYNSALLEHLKAGTLIEGDRYWEIMNGTLVPAIINMDMPTATITLGELRTAFLASDAAVKDLVAEVSAHDQQVRAEAVADDALFSLIALMASIGTVVLFLAGLFVFRQRAIVPLTAMKDYMQVLSDGDYNRDVPYAERDDEIGEMAQSVAYFRDAAMERNTAREQSETARREKDELDAANAAHKAKEEAERVRVIEALTSGLENLSGGNLTYRITETFAPEYEKLRSEFNSSIEVLNSTLSDISTTTNSVRLSSSEIGSAADDLSRRTEQQAASLEQTAAALDEITATVKSSSQRADEASQMVGTAKAGAEKSATVVHDAISAMEKIEASARQISQIISVIDDIAFQTNLLALNAGVEAARAGEAGRGFAVVAQEVRELAQRSATAAKEIKTLIETSSTQVASGVSLVNETGTALKDIETQVNRINDHIISIVTGAREQSTALAEINSAVNQMDQVTQQNAAMVEETNAATQDLSGEAVKLEGLVGRFKTDPGSGAGHAALATATSGSKPALSPARALGAKVASAFGLGGAATAAKQENWSEF</sequence>
<feature type="domain" description="HAMP" evidence="7">
    <location>
        <begin position="223"/>
        <end position="275"/>
    </location>
</feature>
<keyword evidence="3" id="KW-0807">Transducer</keyword>
<evidence type="ECO:0000313" key="8">
    <source>
        <dbReference type="EMBL" id="MCY0146749.1"/>
    </source>
</evidence>
<comment type="similarity">
    <text evidence="2">Belongs to the methyl-accepting chemotaxis (MCP) protein family.</text>
</comment>
<keyword evidence="5" id="KW-1133">Transmembrane helix</keyword>
<feature type="coiled-coil region" evidence="4">
    <location>
        <begin position="193"/>
        <end position="223"/>
    </location>
</feature>
<dbReference type="InterPro" id="IPR003660">
    <property type="entry name" value="HAMP_dom"/>
</dbReference>
<dbReference type="Pfam" id="PF00015">
    <property type="entry name" value="MCPsignal"/>
    <property type="match status" value="1"/>
</dbReference>
<dbReference type="Gene3D" id="1.10.287.950">
    <property type="entry name" value="Methyl-accepting chemotaxis protein"/>
    <property type="match status" value="1"/>
</dbReference>
<accession>A0ABT3Z5V1</accession>
<proteinExistence type="inferred from homology"/>
<dbReference type="PROSITE" id="PS50885">
    <property type="entry name" value="HAMP"/>
    <property type="match status" value="2"/>
</dbReference>
<dbReference type="Pfam" id="PF00672">
    <property type="entry name" value="HAMP"/>
    <property type="match status" value="1"/>
</dbReference>
<name>A0ABT3Z5V1_9HYPH</name>
<evidence type="ECO:0000259" key="6">
    <source>
        <dbReference type="PROSITE" id="PS50111"/>
    </source>
</evidence>
<comment type="caution">
    <text evidence="8">The sequence shown here is derived from an EMBL/GenBank/DDBJ whole genome shotgun (WGS) entry which is preliminary data.</text>
</comment>
<feature type="domain" description="Methyl-accepting transducer" evidence="6">
    <location>
        <begin position="280"/>
        <end position="509"/>
    </location>
</feature>
<dbReference type="SMART" id="SM00304">
    <property type="entry name" value="HAMP"/>
    <property type="match status" value="2"/>
</dbReference>
<dbReference type="SMART" id="SM00283">
    <property type="entry name" value="MA"/>
    <property type="match status" value="1"/>
</dbReference>
<evidence type="ECO:0000256" key="1">
    <source>
        <dbReference type="ARBA" id="ARBA00022500"/>
    </source>
</evidence>
<dbReference type="PANTHER" id="PTHR43531:SF11">
    <property type="entry name" value="METHYL-ACCEPTING CHEMOTAXIS PROTEIN 3"/>
    <property type="match status" value="1"/>
</dbReference>
<keyword evidence="4" id="KW-0175">Coiled coil</keyword>
<dbReference type="Gene3D" id="1.10.8.500">
    <property type="entry name" value="HAMP domain in histidine kinase"/>
    <property type="match status" value="1"/>
</dbReference>
<feature type="transmembrane region" description="Helical" evidence="5">
    <location>
        <begin position="116"/>
        <end position="140"/>
    </location>
</feature>
<dbReference type="CDD" id="cd11386">
    <property type="entry name" value="MCP_signal"/>
    <property type="match status" value="1"/>
</dbReference>
<protein>
    <submittedName>
        <fullName evidence="8">Methyl-accepting chemotaxis protein</fullName>
    </submittedName>
</protein>
<dbReference type="PROSITE" id="PS50111">
    <property type="entry name" value="CHEMOTAXIS_TRANSDUC_2"/>
    <property type="match status" value="1"/>
</dbReference>
<evidence type="ECO:0000313" key="9">
    <source>
        <dbReference type="Proteomes" id="UP001073227"/>
    </source>
</evidence>
<reference evidence="8" key="1">
    <citation type="submission" date="2022-10" db="EMBL/GenBank/DDBJ databases">
        <title>Hoeflea sp. G2-23, isolated from marine algae.</title>
        <authorList>
            <person name="Kristyanto S."/>
            <person name="Kim J.M."/>
            <person name="Jeon C.O."/>
        </authorList>
    </citation>
    <scope>NUCLEOTIDE SEQUENCE</scope>
    <source>
        <strain evidence="8">G2-23</strain>
    </source>
</reference>
<dbReference type="SUPFAM" id="SSF158472">
    <property type="entry name" value="HAMP domain-like"/>
    <property type="match status" value="1"/>
</dbReference>
<dbReference type="PANTHER" id="PTHR43531">
    <property type="entry name" value="PROTEIN ICFG"/>
    <property type="match status" value="1"/>
</dbReference>
<dbReference type="CDD" id="cd06225">
    <property type="entry name" value="HAMP"/>
    <property type="match status" value="1"/>
</dbReference>
<organism evidence="8 9">
    <name type="scientific">Hoeflea algicola</name>
    <dbReference type="NCBI Taxonomy" id="2983763"/>
    <lineage>
        <taxon>Bacteria</taxon>
        <taxon>Pseudomonadati</taxon>
        <taxon>Pseudomonadota</taxon>
        <taxon>Alphaproteobacteria</taxon>
        <taxon>Hyphomicrobiales</taxon>
        <taxon>Rhizobiaceae</taxon>
        <taxon>Hoeflea</taxon>
    </lineage>
</organism>